<keyword evidence="17" id="KW-1185">Reference proteome</keyword>
<sequence>MQPRGIFICDGSQQEADEIIHKLIERGMLAPLTAYENNYICRTDPKDVARVESKTWMITPDKYQSVCHTPEGVKPIMGQWMSPETLGRELDARFPGCMAGRIMYVIPFSMGPIGGPLSKIGIELTDSNYVVLSMRIMTRVSPKVWDALGDGEFVRCIHSVGLPRPVKSRIMYVIPFSMGPIGGPLSKIGIELTDSNYVVLSMRIMTRVSPKVWDALGDGEFVRCIHSVGLPRPVKTRVINHWPCNPEKVLIAHRPDEREVWSFGSGYGGNSLLGKKCFALRIACNIARDEGWLAEHMLIMGVTPPNGRERFIAAAFPSACGKTNLAMLEPTLPGWKVRCVGDDIAWMRFGPDGRLYGINPECGFFGVAPGTSMKTNPMAVLTFQKNSIFTNVAETEHGEYFWEGLEDEIKDKKCEITTWLGQKWHIGEPGGPAAHPNSRFAAPAGQCPIIHPDWESPAGVPIEAFIFGGRRPEGVPLVFETLSWLHGIFVGACLKSEATAAAEFKGKTVMHDPMAMRPFMGVPLVFETLSWLHGIFVGACLKSEATAAAEFKGKTVMHDPMAMRPFMGYNFGKYLQHWINLDKPPHKVPKIYHVNWFRKNADGKFLWPGYGENIRVIDWIIRRLEGEPGIGKETPIGIVPTEGSINLNGLEGVNMSELMSVPRDYWLEDAKEVRHFIDEQIGPDLPAAIRSEMEAQEKRIGSL</sequence>
<comment type="similarity">
    <text evidence="2">Belongs to the phosphoenolpyruvate carboxykinase [GTP] family.</text>
</comment>
<dbReference type="SUPFAM" id="SSF53795">
    <property type="entry name" value="PEP carboxykinase-like"/>
    <property type="match status" value="2"/>
</dbReference>
<dbReference type="PANTHER" id="PTHR11561:SF16">
    <property type="entry name" value="PHOSPHOENOLPYRUVATE CARBOXYKINASE (GTP)"/>
    <property type="match status" value="1"/>
</dbReference>
<dbReference type="WBParaSite" id="ALUE_0001305201-mRNA-1">
    <property type="protein sequence ID" value="ALUE_0001305201-mRNA-1"/>
    <property type="gene ID" value="ALUE_0001305201"/>
</dbReference>
<dbReference type="Gene3D" id="3.90.228.20">
    <property type="match status" value="3"/>
</dbReference>
<dbReference type="GO" id="GO:0004613">
    <property type="term" value="F:phosphoenolpyruvate carboxykinase (GTP) activity"/>
    <property type="evidence" value="ECO:0007669"/>
    <property type="project" value="UniProtKB-EC"/>
</dbReference>
<dbReference type="GO" id="GO:0005525">
    <property type="term" value="F:GTP binding"/>
    <property type="evidence" value="ECO:0007669"/>
    <property type="project" value="UniProtKB-KW"/>
</dbReference>
<accession>A0A9J2PSX0</accession>
<dbReference type="Pfam" id="PF17297">
    <property type="entry name" value="PEPCK_N"/>
    <property type="match status" value="2"/>
</dbReference>
<dbReference type="GO" id="GO:0006107">
    <property type="term" value="P:oxaloacetate metabolic process"/>
    <property type="evidence" value="ECO:0007669"/>
    <property type="project" value="TreeGrafter"/>
</dbReference>
<dbReference type="NCBIfam" id="NF003253">
    <property type="entry name" value="PRK04210.1"/>
    <property type="match status" value="1"/>
</dbReference>
<evidence type="ECO:0000256" key="8">
    <source>
        <dbReference type="ARBA" id="ARBA00023134"/>
    </source>
</evidence>
<dbReference type="GO" id="GO:0033993">
    <property type="term" value="P:response to lipid"/>
    <property type="evidence" value="ECO:0007669"/>
    <property type="project" value="TreeGrafter"/>
</dbReference>
<evidence type="ECO:0000256" key="1">
    <source>
        <dbReference type="ARBA" id="ARBA00001936"/>
    </source>
</evidence>
<protein>
    <recommendedName>
        <fullName evidence="14">Phosphoenolpyruvate carboxykinase [GTP]</fullName>
        <ecNumber evidence="4">4.1.1.32</ecNumber>
    </recommendedName>
</protein>
<keyword evidence="10" id="KW-0456">Lyase</keyword>
<dbReference type="GO" id="GO:0071333">
    <property type="term" value="P:cellular response to glucose stimulus"/>
    <property type="evidence" value="ECO:0007669"/>
    <property type="project" value="TreeGrafter"/>
</dbReference>
<evidence type="ECO:0000256" key="10">
    <source>
        <dbReference type="ARBA" id="ARBA00023239"/>
    </source>
</evidence>
<dbReference type="InterPro" id="IPR008210">
    <property type="entry name" value="PEP_carboxykinase_N"/>
</dbReference>
<proteinExistence type="inferred from homology"/>
<dbReference type="PROSITE" id="PS00505">
    <property type="entry name" value="PEPCK_GTP"/>
    <property type="match status" value="1"/>
</dbReference>
<dbReference type="Proteomes" id="UP000036681">
    <property type="component" value="Unplaced"/>
</dbReference>
<keyword evidence="7" id="KW-0210">Decarboxylase</keyword>
<evidence type="ECO:0000256" key="5">
    <source>
        <dbReference type="ARBA" id="ARBA00022723"/>
    </source>
</evidence>
<dbReference type="PANTHER" id="PTHR11561">
    <property type="entry name" value="PHOSPHOENOLPYRUVATE CARBOXYKINASE"/>
    <property type="match status" value="1"/>
</dbReference>
<dbReference type="HAMAP" id="MF_00452">
    <property type="entry name" value="PEPCK_GTP"/>
    <property type="match status" value="1"/>
</dbReference>
<evidence type="ECO:0000256" key="4">
    <source>
        <dbReference type="ARBA" id="ARBA00012306"/>
    </source>
</evidence>
<dbReference type="CDD" id="cd00819">
    <property type="entry name" value="PEPCK_GTP"/>
    <property type="match status" value="1"/>
</dbReference>
<evidence type="ECO:0000256" key="2">
    <source>
        <dbReference type="ARBA" id="ARBA00005796"/>
    </source>
</evidence>
<dbReference type="InterPro" id="IPR035078">
    <property type="entry name" value="PEP_carboxykinase_GTP_N"/>
</dbReference>
<feature type="domain" description="Phosphoenolpyruvate carboxykinase GTP-utilising N-terminal" evidence="16">
    <location>
        <begin position="167"/>
        <end position="288"/>
    </location>
</feature>
<evidence type="ECO:0000259" key="15">
    <source>
        <dbReference type="Pfam" id="PF00821"/>
    </source>
</evidence>
<dbReference type="GO" id="GO:0030145">
    <property type="term" value="F:manganese ion binding"/>
    <property type="evidence" value="ECO:0007669"/>
    <property type="project" value="TreeGrafter"/>
</dbReference>
<dbReference type="InterPro" id="IPR035077">
    <property type="entry name" value="PEP_carboxykinase_GTP_C"/>
</dbReference>
<comment type="function">
    <text evidence="13">In parasitic nematodes PEPCK carboxylates phosphoenolpyruvate to oxaloacetate thus introducing the products of glycolysis to mitochondrial metabolism.</text>
</comment>
<comment type="subunit">
    <text evidence="3">Monomer.</text>
</comment>
<dbReference type="EC" id="4.1.1.32" evidence="4"/>
<evidence type="ECO:0000256" key="14">
    <source>
        <dbReference type="ARBA" id="ARBA00072283"/>
    </source>
</evidence>
<dbReference type="FunFam" id="3.40.449.10:FF:000003">
    <property type="entry name" value="Phosphoenolpyruvate carboxykinase, cytosolic [GTP]"/>
    <property type="match status" value="1"/>
</dbReference>
<comment type="catalytic activity">
    <reaction evidence="11">
        <text>oxaloacetate + GTP = phosphoenolpyruvate + GDP + CO2</text>
        <dbReference type="Rhea" id="RHEA:10388"/>
        <dbReference type="ChEBI" id="CHEBI:16452"/>
        <dbReference type="ChEBI" id="CHEBI:16526"/>
        <dbReference type="ChEBI" id="CHEBI:37565"/>
        <dbReference type="ChEBI" id="CHEBI:58189"/>
        <dbReference type="ChEBI" id="CHEBI:58702"/>
        <dbReference type="EC" id="4.1.1.32"/>
    </reaction>
</comment>
<reference evidence="18" key="1">
    <citation type="submission" date="2023-03" db="UniProtKB">
        <authorList>
            <consortium name="WormBaseParasite"/>
        </authorList>
    </citation>
    <scope>IDENTIFICATION</scope>
</reference>
<evidence type="ECO:0000256" key="3">
    <source>
        <dbReference type="ARBA" id="ARBA00011245"/>
    </source>
</evidence>
<evidence type="ECO:0000256" key="9">
    <source>
        <dbReference type="ARBA" id="ARBA00023211"/>
    </source>
</evidence>
<dbReference type="GO" id="GO:0006094">
    <property type="term" value="P:gluconeogenesis"/>
    <property type="evidence" value="ECO:0007669"/>
    <property type="project" value="InterPro"/>
</dbReference>
<evidence type="ECO:0000313" key="17">
    <source>
        <dbReference type="Proteomes" id="UP000036681"/>
    </source>
</evidence>
<comment type="cofactor">
    <cofactor evidence="1">
        <name>Mn(2+)</name>
        <dbReference type="ChEBI" id="CHEBI:29035"/>
    </cofactor>
</comment>
<dbReference type="FunFam" id="3.90.228.20:FF:000005">
    <property type="entry name" value="Phosphoenolpyruvate carboxykinase [GTP], mitochondrial"/>
    <property type="match status" value="1"/>
</dbReference>
<keyword evidence="8" id="KW-0342">GTP-binding</keyword>
<comment type="function">
    <text evidence="12">Catalyzes the conversion of oxaloacetate (OAA) to phosphoenolpyruvate (PEP), the rate-limiting step in the metabolic pathway that produces glucose from lactate and other precursors derived from the citric acid cycle.</text>
</comment>
<dbReference type="Pfam" id="PF00821">
    <property type="entry name" value="PEPCK_GTP"/>
    <property type="match status" value="1"/>
</dbReference>
<dbReference type="InterPro" id="IPR018091">
    <property type="entry name" value="PEP_carboxykin_GTP_CS"/>
</dbReference>
<evidence type="ECO:0000313" key="18">
    <source>
        <dbReference type="WBParaSite" id="ALUE_0001305201-mRNA-1"/>
    </source>
</evidence>
<name>A0A9J2PSX0_ASCLU</name>
<organism evidence="17 18">
    <name type="scientific">Ascaris lumbricoides</name>
    <name type="common">Giant roundworm</name>
    <dbReference type="NCBI Taxonomy" id="6252"/>
    <lineage>
        <taxon>Eukaryota</taxon>
        <taxon>Metazoa</taxon>
        <taxon>Ecdysozoa</taxon>
        <taxon>Nematoda</taxon>
        <taxon>Chromadorea</taxon>
        <taxon>Rhabditida</taxon>
        <taxon>Spirurina</taxon>
        <taxon>Ascaridomorpha</taxon>
        <taxon>Ascaridoidea</taxon>
        <taxon>Ascarididae</taxon>
        <taxon>Ascaris</taxon>
    </lineage>
</organism>
<evidence type="ECO:0000256" key="6">
    <source>
        <dbReference type="ARBA" id="ARBA00022741"/>
    </source>
</evidence>
<evidence type="ECO:0000256" key="7">
    <source>
        <dbReference type="ARBA" id="ARBA00022793"/>
    </source>
</evidence>
<dbReference type="InterPro" id="IPR013035">
    <property type="entry name" value="PEP_carboxykinase_C"/>
</dbReference>
<dbReference type="Gene3D" id="3.40.449.10">
    <property type="entry name" value="Phosphoenolpyruvate Carboxykinase, domain 1"/>
    <property type="match status" value="2"/>
</dbReference>
<feature type="domain" description="Phosphoenolpyruvate carboxykinase C-terminal P-loop" evidence="15">
    <location>
        <begin position="292"/>
        <end position="522"/>
    </location>
</feature>
<dbReference type="AlphaFoldDB" id="A0A9J2PSX0"/>
<evidence type="ECO:0000256" key="13">
    <source>
        <dbReference type="ARBA" id="ARBA00058921"/>
    </source>
</evidence>
<keyword evidence="9" id="KW-0464">Manganese</keyword>
<evidence type="ECO:0000256" key="11">
    <source>
        <dbReference type="ARBA" id="ARBA00051400"/>
    </source>
</evidence>
<dbReference type="SUPFAM" id="SSF68923">
    <property type="entry name" value="PEP carboxykinase N-terminal domain"/>
    <property type="match status" value="2"/>
</dbReference>
<dbReference type="GO" id="GO:0046327">
    <property type="term" value="P:glycerol biosynthetic process from pyruvate"/>
    <property type="evidence" value="ECO:0007669"/>
    <property type="project" value="TreeGrafter"/>
</dbReference>
<feature type="domain" description="Phosphoenolpyruvate carboxykinase GTP-utilising N-terminal" evidence="16">
    <location>
        <begin position="1"/>
        <end position="166"/>
    </location>
</feature>
<keyword evidence="6" id="KW-0547">Nucleotide-binding</keyword>
<keyword evidence="5" id="KW-0479">Metal-binding</keyword>
<dbReference type="GO" id="GO:0019543">
    <property type="term" value="P:propionate catabolic process"/>
    <property type="evidence" value="ECO:0007669"/>
    <property type="project" value="TreeGrafter"/>
</dbReference>
<evidence type="ECO:0000256" key="12">
    <source>
        <dbReference type="ARBA" id="ARBA00058806"/>
    </source>
</evidence>
<dbReference type="GO" id="GO:0042594">
    <property type="term" value="P:response to starvation"/>
    <property type="evidence" value="ECO:0007669"/>
    <property type="project" value="TreeGrafter"/>
</dbReference>
<evidence type="ECO:0000259" key="16">
    <source>
        <dbReference type="Pfam" id="PF17297"/>
    </source>
</evidence>
<dbReference type="InterPro" id="IPR008209">
    <property type="entry name" value="PEP_carboxykinase_GTP"/>
</dbReference>
<dbReference type="GO" id="GO:0005829">
    <property type="term" value="C:cytosol"/>
    <property type="evidence" value="ECO:0007669"/>
    <property type="project" value="TreeGrafter"/>
</dbReference>